<comment type="caution">
    <text evidence="2">The sequence shown here is derived from an EMBL/GenBank/DDBJ whole genome shotgun (WGS) entry which is preliminary data.</text>
</comment>
<dbReference type="AlphaFoldDB" id="M0QIK3"/>
<keyword evidence="1" id="KW-0812">Transmembrane</keyword>
<keyword evidence="3" id="KW-1185">Reference proteome</keyword>
<evidence type="ECO:0000313" key="2">
    <source>
        <dbReference type="EMBL" id="GAC68358.1"/>
    </source>
</evidence>
<keyword evidence="1" id="KW-0472">Membrane</keyword>
<evidence type="ECO:0000313" key="3">
    <source>
        <dbReference type="Proteomes" id="UP000011666"/>
    </source>
</evidence>
<proteinExistence type="predicted"/>
<feature type="transmembrane region" description="Helical" evidence="1">
    <location>
        <begin position="220"/>
        <end position="245"/>
    </location>
</feature>
<protein>
    <submittedName>
        <fullName evidence="2">Uncharacterized protein</fullName>
    </submittedName>
</protein>
<evidence type="ECO:0000256" key="1">
    <source>
        <dbReference type="SAM" id="Phobius"/>
    </source>
</evidence>
<accession>M0QIK3</accession>
<feature type="transmembrane region" description="Helical" evidence="1">
    <location>
        <begin position="298"/>
        <end position="317"/>
    </location>
</feature>
<feature type="transmembrane region" description="Helical" evidence="1">
    <location>
        <begin position="54"/>
        <end position="75"/>
    </location>
</feature>
<dbReference type="EMBL" id="BANX01000015">
    <property type="protein sequence ID" value="GAC68358.1"/>
    <property type="molecule type" value="Genomic_DNA"/>
</dbReference>
<gene>
    <name evidence="2" type="ORF">GS4_15_00070</name>
</gene>
<sequence length="358" mass="39070">MRAHTRATAVIVRSVYGTAAVEWFLIFAIGTILVTRAYLELTGYPQIGGGTLHIAHALWGGALMMLALVTGWLFLGPTTRILAIVMGGIGFGLFLDEVGKFVTKDNDYFYGPSAEIMYLLVVLILLISRIVRDVRRPTIAEAIANAAAIAADGVAHGLPTRRRQQATEFLQVAADNGGDPETIAHIRALVEAGVDTPDRLMRLRARATRLIPGFFRSPRWLTVVGWLLVASSTITVIVGGLSFYFDGRRRGDVDLYLELSKNHTATWILLVSGAVTLALALPAMIARRRTVRVWPLRALRIAALIFTLSNALVDFALEGFGAVFNLTLGLFALAVISYHLGIRVAVATRELDHDELRV</sequence>
<reference evidence="2 3" key="1">
    <citation type="submission" date="2013-01" db="EMBL/GenBank/DDBJ databases">
        <title>Whole genome shotgun sequence of Gordonia soli NBRC 108243.</title>
        <authorList>
            <person name="Isaki-Nakamura S."/>
            <person name="Hosoyama A."/>
            <person name="Tsuchikane K."/>
            <person name="Ando Y."/>
            <person name="Baba S."/>
            <person name="Ohji S."/>
            <person name="Hamada M."/>
            <person name="Tamura T."/>
            <person name="Yamazoe A."/>
            <person name="Yamazaki S."/>
            <person name="Fujita N."/>
        </authorList>
    </citation>
    <scope>NUCLEOTIDE SEQUENCE [LARGE SCALE GENOMIC DNA]</scope>
    <source>
        <strain evidence="2 3">NBRC 108243</strain>
    </source>
</reference>
<dbReference type="STRING" id="1223545.GS4_15_00070"/>
<feature type="transmembrane region" description="Helical" evidence="1">
    <location>
        <begin position="108"/>
        <end position="127"/>
    </location>
</feature>
<feature type="transmembrane region" description="Helical" evidence="1">
    <location>
        <begin position="265"/>
        <end position="286"/>
    </location>
</feature>
<feature type="transmembrane region" description="Helical" evidence="1">
    <location>
        <begin position="12"/>
        <end position="34"/>
    </location>
</feature>
<dbReference type="eggNOG" id="ENOG502ZBUI">
    <property type="taxonomic scope" value="Bacteria"/>
</dbReference>
<organism evidence="2 3">
    <name type="scientific">Gordonia soli NBRC 108243</name>
    <dbReference type="NCBI Taxonomy" id="1223545"/>
    <lineage>
        <taxon>Bacteria</taxon>
        <taxon>Bacillati</taxon>
        <taxon>Actinomycetota</taxon>
        <taxon>Actinomycetes</taxon>
        <taxon>Mycobacteriales</taxon>
        <taxon>Gordoniaceae</taxon>
        <taxon>Gordonia</taxon>
    </lineage>
</organism>
<dbReference type="Proteomes" id="UP000011666">
    <property type="component" value="Unassembled WGS sequence"/>
</dbReference>
<keyword evidence="1" id="KW-1133">Transmembrane helix</keyword>
<name>M0QIK3_9ACTN</name>
<feature type="transmembrane region" description="Helical" evidence="1">
    <location>
        <begin position="323"/>
        <end position="341"/>
    </location>
</feature>
<feature type="transmembrane region" description="Helical" evidence="1">
    <location>
        <begin position="82"/>
        <end position="102"/>
    </location>
</feature>